<evidence type="ECO:0000256" key="4">
    <source>
        <dbReference type="ARBA" id="ARBA00023125"/>
    </source>
</evidence>
<comment type="caution">
    <text evidence="9">The sequence shown here is derived from an EMBL/GenBank/DDBJ whole genome shotgun (WGS) entry which is preliminary data.</text>
</comment>
<keyword evidence="4 6" id="KW-0238">DNA-binding</keyword>
<sequence>MAGRPDSQRFQAEVLVHLDAAHNLARWILRDPTDAEDVVQEALLRAFSYFPSFRGTNARAWLLQIVRNAAYGALKKKRGIHLVRLGENAEEAGENAELADPADDPEVHLIRSEAQRQIDALLQQLPLELRECVILRELEELSYKEIAEIIEAPIGTVMSRLWRARRLLSKASAGASVS</sequence>
<dbReference type="InterPro" id="IPR039425">
    <property type="entry name" value="RNA_pol_sigma-70-like"/>
</dbReference>
<evidence type="ECO:0000256" key="6">
    <source>
        <dbReference type="RuleBase" id="RU000716"/>
    </source>
</evidence>
<evidence type="ECO:0000313" key="10">
    <source>
        <dbReference type="Proteomes" id="UP001279642"/>
    </source>
</evidence>
<dbReference type="PROSITE" id="PS01063">
    <property type="entry name" value="SIGMA70_ECF"/>
    <property type="match status" value="1"/>
</dbReference>
<keyword evidence="3 6" id="KW-0731">Sigma factor</keyword>
<dbReference type="Gene3D" id="1.10.10.10">
    <property type="entry name" value="Winged helix-like DNA-binding domain superfamily/Winged helix DNA-binding domain"/>
    <property type="match status" value="1"/>
</dbReference>
<gene>
    <name evidence="9" type="ORF">SMD27_09970</name>
</gene>
<feature type="domain" description="RNA polymerase sigma factor 70 region 4 type 2" evidence="8">
    <location>
        <begin position="116"/>
        <end position="168"/>
    </location>
</feature>
<dbReference type="RefSeq" id="WP_320508215.1">
    <property type="nucleotide sequence ID" value="NZ_JAXCLW010000002.1"/>
</dbReference>
<dbReference type="Pfam" id="PF04542">
    <property type="entry name" value="Sigma70_r2"/>
    <property type="match status" value="1"/>
</dbReference>
<comment type="similarity">
    <text evidence="1 6">Belongs to the sigma-70 factor family. ECF subfamily.</text>
</comment>
<organism evidence="9 10">
    <name type="scientific">Dongia soli</name>
    <dbReference type="NCBI Taxonomy" id="600628"/>
    <lineage>
        <taxon>Bacteria</taxon>
        <taxon>Pseudomonadati</taxon>
        <taxon>Pseudomonadota</taxon>
        <taxon>Alphaproteobacteria</taxon>
        <taxon>Rhodospirillales</taxon>
        <taxon>Dongiaceae</taxon>
        <taxon>Dongia</taxon>
    </lineage>
</organism>
<dbReference type="InterPro" id="IPR013325">
    <property type="entry name" value="RNA_pol_sigma_r2"/>
</dbReference>
<dbReference type="PANTHER" id="PTHR43133">
    <property type="entry name" value="RNA POLYMERASE ECF-TYPE SIGMA FACTO"/>
    <property type="match status" value="1"/>
</dbReference>
<dbReference type="SUPFAM" id="SSF88659">
    <property type="entry name" value="Sigma3 and sigma4 domains of RNA polymerase sigma factors"/>
    <property type="match status" value="1"/>
</dbReference>
<keyword evidence="5 6" id="KW-0804">Transcription</keyword>
<dbReference type="InterPro" id="IPR013249">
    <property type="entry name" value="RNA_pol_sigma70_r4_t2"/>
</dbReference>
<keyword evidence="2 6" id="KW-0805">Transcription regulation</keyword>
<evidence type="ECO:0000259" key="7">
    <source>
        <dbReference type="Pfam" id="PF04542"/>
    </source>
</evidence>
<dbReference type="Gene3D" id="1.10.1740.10">
    <property type="match status" value="1"/>
</dbReference>
<proteinExistence type="inferred from homology"/>
<evidence type="ECO:0000313" key="9">
    <source>
        <dbReference type="EMBL" id="MDY0883170.1"/>
    </source>
</evidence>
<dbReference type="InterPro" id="IPR014284">
    <property type="entry name" value="RNA_pol_sigma-70_dom"/>
</dbReference>
<dbReference type="Proteomes" id="UP001279642">
    <property type="component" value="Unassembled WGS sequence"/>
</dbReference>
<reference evidence="9 10" key="1">
    <citation type="journal article" date="2016" name="Antonie Van Leeuwenhoek">
        <title>Dongia soli sp. nov., isolated from soil from Dokdo, Korea.</title>
        <authorList>
            <person name="Kim D.U."/>
            <person name="Lee H."/>
            <person name="Kim H."/>
            <person name="Kim S.G."/>
            <person name="Ka J.O."/>
        </authorList>
    </citation>
    <scope>NUCLEOTIDE SEQUENCE [LARGE SCALE GENOMIC DNA]</scope>
    <source>
        <strain evidence="9 10">D78</strain>
    </source>
</reference>
<name>A0ABU5EB08_9PROT</name>
<dbReference type="CDD" id="cd06171">
    <property type="entry name" value="Sigma70_r4"/>
    <property type="match status" value="1"/>
</dbReference>
<dbReference type="InterPro" id="IPR013324">
    <property type="entry name" value="RNA_pol_sigma_r3/r4-like"/>
</dbReference>
<evidence type="ECO:0000256" key="3">
    <source>
        <dbReference type="ARBA" id="ARBA00023082"/>
    </source>
</evidence>
<dbReference type="Pfam" id="PF08281">
    <property type="entry name" value="Sigma70_r4_2"/>
    <property type="match status" value="1"/>
</dbReference>
<dbReference type="InterPro" id="IPR000838">
    <property type="entry name" value="RNA_pol_sigma70_ECF_CS"/>
</dbReference>
<dbReference type="NCBIfam" id="TIGR02937">
    <property type="entry name" value="sigma70-ECF"/>
    <property type="match status" value="1"/>
</dbReference>
<dbReference type="SUPFAM" id="SSF88946">
    <property type="entry name" value="Sigma2 domain of RNA polymerase sigma factors"/>
    <property type="match status" value="1"/>
</dbReference>
<dbReference type="InterPro" id="IPR007627">
    <property type="entry name" value="RNA_pol_sigma70_r2"/>
</dbReference>
<evidence type="ECO:0000256" key="2">
    <source>
        <dbReference type="ARBA" id="ARBA00023015"/>
    </source>
</evidence>
<dbReference type="EMBL" id="JAXCLW010000002">
    <property type="protein sequence ID" value="MDY0883170.1"/>
    <property type="molecule type" value="Genomic_DNA"/>
</dbReference>
<evidence type="ECO:0000259" key="8">
    <source>
        <dbReference type="Pfam" id="PF08281"/>
    </source>
</evidence>
<accession>A0ABU5EB08</accession>
<dbReference type="InterPro" id="IPR036388">
    <property type="entry name" value="WH-like_DNA-bd_sf"/>
</dbReference>
<keyword evidence="10" id="KW-1185">Reference proteome</keyword>
<evidence type="ECO:0000256" key="5">
    <source>
        <dbReference type="ARBA" id="ARBA00023163"/>
    </source>
</evidence>
<evidence type="ECO:0000256" key="1">
    <source>
        <dbReference type="ARBA" id="ARBA00010641"/>
    </source>
</evidence>
<protein>
    <recommendedName>
        <fullName evidence="6">RNA polymerase sigma factor</fullName>
    </recommendedName>
</protein>
<feature type="domain" description="RNA polymerase sigma-70 region 2" evidence="7">
    <location>
        <begin position="17"/>
        <end position="78"/>
    </location>
</feature>
<dbReference type="PANTHER" id="PTHR43133:SF25">
    <property type="entry name" value="RNA POLYMERASE SIGMA FACTOR RFAY-RELATED"/>
    <property type="match status" value="1"/>
</dbReference>